<evidence type="ECO:0000313" key="10">
    <source>
        <dbReference type="Proteomes" id="UP000440614"/>
    </source>
</evidence>
<proteinExistence type="predicted"/>
<evidence type="ECO:0000256" key="1">
    <source>
        <dbReference type="ARBA" id="ARBA00004141"/>
    </source>
</evidence>
<feature type="transmembrane region" description="Helical" evidence="5">
    <location>
        <begin position="352"/>
        <end position="371"/>
    </location>
</feature>
<name>A0A414HRU3_BACT4</name>
<dbReference type="InterPro" id="IPR051533">
    <property type="entry name" value="WaaL-like"/>
</dbReference>
<evidence type="ECO:0000313" key="7">
    <source>
        <dbReference type="EMBL" id="KAB4311473.1"/>
    </source>
</evidence>
<keyword evidence="8" id="KW-0436">Ligase</keyword>
<dbReference type="GO" id="GO:0016020">
    <property type="term" value="C:membrane"/>
    <property type="evidence" value="ECO:0007669"/>
    <property type="project" value="UniProtKB-SubCell"/>
</dbReference>
<feature type="transmembrane region" description="Helical" evidence="5">
    <location>
        <begin position="163"/>
        <end position="186"/>
    </location>
</feature>
<dbReference type="Proteomes" id="UP000284785">
    <property type="component" value="Unassembled WGS sequence"/>
</dbReference>
<feature type="transmembrane region" description="Helical" evidence="5">
    <location>
        <begin position="57"/>
        <end position="76"/>
    </location>
</feature>
<feature type="transmembrane region" description="Helical" evidence="5">
    <location>
        <begin position="106"/>
        <end position="128"/>
    </location>
</feature>
<comment type="subcellular location">
    <subcellularLocation>
        <location evidence="1">Membrane</location>
        <topology evidence="1">Multi-pass membrane protein</topology>
    </subcellularLocation>
</comment>
<feature type="transmembrane region" description="Helical" evidence="5">
    <location>
        <begin position="7"/>
        <end position="26"/>
    </location>
</feature>
<evidence type="ECO:0000256" key="2">
    <source>
        <dbReference type="ARBA" id="ARBA00022692"/>
    </source>
</evidence>
<reference evidence="8 9" key="1">
    <citation type="submission" date="2018-08" db="EMBL/GenBank/DDBJ databases">
        <title>A genome reference for cultivated species of the human gut microbiota.</title>
        <authorList>
            <person name="Zou Y."/>
            <person name="Xue W."/>
            <person name="Luo G."/>
        </authorList>
    </citation>
    <scope>NUCLEOTIDE SEQUENCE [LARGE SCALE GENOMIC DNA]</scope>
    <source>
        <strain evidence="8 9">AM30-26</strain>
    </source>
</reference>
<feature type="domain" description="O-antigen ligase-related" evidence="6">
    <location>
        <begin position="200"/>
        <end position="334"/>
    </location>
</feature>
<keyword evidence="4 5" id="KW-0472">Membrane</keyword>
<evidence type="ECO:0000313" key="9">
    <source>
        <dbReference type="Proteomes" id="UP000284785"/>
    </source>
</evidence>
<evidence type="ECO:0000256" key="5">
    <source>
        <dbReference type="SAM" id="Phobius"/>
    </source>
</evidence>
<evidence type="ECO:0000259" key="6">
    <source>
        <dbReference type="Pfam" id="PF04932"/>
    </source>
</evidence>
<organism evidence="8 9">
    <name type="scientific">Bacteroides thetaiotaomicron</name>
    <dbReference type="NCBI Taxonomy" id="818"/>
    <lineage>
        <taxon>Bacteria</taxon>
        <taxon>Pseudomonadati</taxon>
        <taxon>Bacteroidota</taxon>
        <taxon>Bacteroidia</taxon>
        <taxon>Bacteroidales</taxon>
        <taxon>Bacteroidaceae</taxon>
        <taxon>Bacteroides</taxon>
    </lineage>
</organism>
<evidence type="ECO:0000256" key="3">
    <source>
        <dbReference type="ARBA" id="ARBA00022989"/>
    </source>
</evidence>
<dbReference type="Proteomes" id="UP000440614">
    <property type="component" value="Unassembled WGS sequence"/>
</dbReference>
<gene>
    <name evidence="8" type="ORF">DW780_03645</name>
    <name evidence="7" type="ORF">GAO51_13025</name>
</gene>
<sequence length="406" mass="46182">MKILFYYLLYLIFLISSILYGSLYIGPVTPRQIMSVVMIVVCIKEGYLFFDKYAKLYFGFVFFYLVACFSTGGFDIALRNLLSYYLVAFVGYQSTRMIISKYRGARFVLLSLLSIFFVDAVVTLIQMWQRPLSYIILDTLNITAADELLERAELREMDTLAGLAVPGIVGSVLNGYVLAVSCALIFYNKSARLKFWNIILLMFFLVSVFVVQERTALFAAGFVSILMIVKLVGSSEEKNKVKWIFFFIAIILIIVFGRPLFYDSILDDGFRYSESSFSIKEDARSHIWSEAWDFIQSTPVGGIFYYTNTHIKMPHNFFLNAFIYGGIFGGLFLITLFVEQMIIVLKILIQKLSANNILSLVFAGAYLAYSINTMTHNSSLADGNLLVWLLWGAIISTRNGINNIKK</sequence>
<comment type="caution">
    <text evidence="8">The sequence shown here is derived from an EMBL/GenBank/DDBJ whole genome shotgun (WGS) entry which is preliminary data.</text>
</comment>
<dbReference type="EMBL" id="WCSY01000012">
    <property type="protein sequence ID" value="KAB4311473.1"/>
    <property type="molecule type" value="Genomic_DNA"/>
</dbReference>
<dbReference type="AlphaFoldDB" id="A0A414HRU3"/>
<dbReference type="RefSeq" id="WP_070750706.1">
    <property type="nucleotide sequence ID" value="NZ_CABJDH010000008.1"/>
</dbReference>
<feature type="transmembrane region" description="Helical" evidence="5">
    <location>
        <begin position="193"/>
        <end position="210"/>
    </location>
</feature>
<dbReference type="PANTHER" id="PTHR37422">
    <property type="entry name" value="TEICHURONIC ACID BIOSYNTHESIS PROTEIN TUAE"/>
    <property type="match status" value="1"/>
</dbReference>
<dbReference type="PANTHER" id="PTHR37422:SF13">
    <property type="entry name" value="LIPOPOLYSACCHARIDE BIOSYNTHESIS PROTEIN PA4999-RELATED"/>
    <property type="match status" value="1"/>
</dbReference>
<keyword evidence="3 5" id="KW-1133">Transmembrane helix</keyword>
<feature type="transmembrane region" description="Helical" evidence="5">
    <location>
        <begin position="244"/>
        <end position="262"/>
    </location>
</feature>
<accession>A0A414HRU3</accession>
<reference evidence="7 10" key="2">
    <citation type="journal article" date="2019" name="Nat. Med.">
        <title>A library of human gut bacterial isolates paired with longitudinal multiomics data enables mechanistic microbiome research.</title>
        <authorList>
            <person name="Poyet M."/>
            <person name="Groussin M."/>
            <person name="Gibbons S.M."/>
            <person name="Avila-Pacheco J."/>
            <person name="Jiang X."/>
            <person name="Kearney S.M."/>
            <person name="Perrotta A.R."/>
            <person name="Berdy B."/>
            <person name="Zhao S."/>
            <person name="Lieberman T.D."/>
            <person name="Swanson P.K."/>
            <person name="Smith M."/>
            <person name="Roesemann S."/>
            <person name="Alexander J.E."/>
            <person name="Rich S.A."/>
            <person name="Livny J."/>
            <person name="Vlamakis H."/>
            <person name="Clish C."/>
            <person name="Bullock K."/>
            <person name="Deik A."/>
            <person name="Scott J."/>
            <person name="Pierce K.A."/>
            <person name="Xavier R.J."/>
            <person name="Alm E.J."/>
        </authorList>
    </citation>
    <scope>NUCLEOTIDE SEQUENCE [LARGE SCALE GENOMIC DNA]</scope>
    <source>
        <strain evidence="7 10">BIOML-A188</strain>
    </source>
</reference>
<dbReference type="Pfam" id="PF04932">
    <property type="entry name" value="Wzy_C"/>
    <property type="match status" value="1"/>
</dbReference>
<feature type="transmembrane region" description="Helical" evidence="5">
    <location>
        <begin position="322"/>
        <end position="345"/>
    </location>
</feature>
<dbReference type="EMBL" id="QSJP01000003">
    <property type="protein sequence ID" value="RHD90103.1"/>
    <property type="molecule type" value="Genomic_DNA"/>
</dbReference>
<dbReference type="InterPro" id="IPR007016">
    <property type="entry name" value="O-antigen_ligase-rel_domated"/>
</dbReference>
<evidence type="ECO:0000313" key="8">
    <source>
        <dbReference type="EMBL" id="RHD90103.1"/>
    </source>
</evidence>
<feature type="transmembrane region" description="Helical" evidence="5">
    <location>
        <begin position="383"/>
        <end position="401"/>
    </location>
</feature>
<feature type="transmembrane region" description="Helical" evidence="5">
    <location>
        <begin position="216"/>
        <end position="232"/>
    </location>
</feature>
<dbReference type="GO" id="GO:0016874">
    <property type="term" value="F:ligase activity"/>
    <property type="evidence" value="ECO:0007669"/>
    <property type="project" value="UniProtKB-KW"/>
</dbReference>
<evidence type="ECO:0000256" key="4">
    <source>
        <dbReference type="ARBA" id="ARBA00023136"/>
    </source>
</evidence>
<protein>
    <submittedName>
        <fullName evidence="8">O-antigen ligase domain-containing protein</fullName>
    </submittedName>
</protein>
<keyword evidence="2 5" id="KW-0812">Transmembrane</keyword>